<organism evidence="3 4">
    <name type="scientific">Geomicrobium halophilum</name>
    <dbReference type="NCBI Taxonomy" id="549000"/>
    <lineage>
        <taxon>Bacteria</taxon>
        <taxon>Bacillati</taxon>
        <taxon>Bacillota</taxon>
        <taxon>Bacilli</taxon>
        <taxon>Bacillales</taxon>
        <taxon>Geomicrobium</taxon>
    </lineage>
</organism>
<accession>A0A841PID9</accession>
<dbReference type="EMBL" id="JACHHJ010000001">
    <property type="protein sequence ID" value="MBB6448560.1"/>
    <property type="molecule type" value="Genomic_DNA"/>
</dbReference>
<evidence type="ECO:0000313" key="3">
    <source>
        <dbReference type="EMBL" id="MBB6448560.1"/>
    </source>
</evidence>
<dbReference type="AlphaFoldDB" id="A0A841PID9"/>
<keyword evidence="4" id="KW-1185">Reference proteome</keyword>
<dbReference type="PROSITE" id="PS51257">
    <property type="entry name" value="PROKAR_LIPOPROTEIN"/>
    <property type="match status" value="1"/>
</dbReference>
<dbReference type="RefSeq" id="WP_184402541.1">
    <property type="nucleotide sequence ID" value="NZ_JACHHJ010000001.1"/>
</dbReference>
<name>A0A841PID9_9BACL</name>
<feature type="chain" id="PRO_5032557786" evidence="2">
    <location>
        <begin position="27"/>
        <end position="90"/>
    </location>
</feature>
<keyword evidence="2" id="KW-0732">Signal</keyword>
<protein>
    <submittedName>
        <fullName evidence="3">Uncharacterized protein</fullName>
    </submittedName>
</protein>
<gene>
    <name evidence="3" type="ORF">HNR44_000509</name>
</gene>
<dbReference type="Proteomes" id="UP000568839">
    <property type="component" value="Unassembled WGS sequence"/>
</dbReference>
<sequence length="90" mass="10091">MNKKMMYGALCGIFTLVLLTACNGQGMDDSDMNDDMEHNGGEELDEDVEDENIEDDETGEGIDRDNEEGDEDVEEETGDDQDNEEEIYSN</sequence>
<feature type="region of interest" description="Disordered" evidence="1">
    <location>
        <begin position="24"/>
        <end position="90"/>
    </location>
</feature>
<feature type="compositionally biased region" description="Acidic residues" evidence="1">
    <location>
        <begin position="42"/>
        <end position="90"/>
    </location>
</feature>
<comment type="caution">
    <text evidence="3">The sequence shown here is derived from an EMBL/GenBank/DDBJ whole genome shotgun (WGS) entry which is preliminary data.</text>
</comment>
<feature type="signal peptide" evidence="2">
    <location>
        <begin position="1"/>
        <end position="26"/>
    </location>
</feature>
<reference evidence="3 4" key="1">
    <citation type="submission" date="2020-08" db="EMBL/GenBank/DDBJ databases">
        <title>Genomic Encyclopedia of Type Strains, Phase IV (KMG-IV): sequencing the most valuable type-strain genomes for metagenomic binning, comparative biology and taxonomic classification.</title>
        <authorList>
            <person name="Goeker M."/>
        </authorList>
    </citation>
    <scope>NUCLEOTIDE SEQUENCE [LARGE SCALE GENOMIC DNA]</scope>
    <source>
        <strain evidence="3 4">DSM 21769</strain>
    </source>
</reference>
<evidence type="ECO:0000313" key="4">
    <source>
        <dbReference type="Proteomes" id="UP000568839"/>
    </source>
</evidence>
<evidence type="ECO:0000256" key="2">
    <source>
        <dbReference type="SAM" id="SignalP"/>
    </source>
</evidence>
<evidence type="ECO:0000256" key="1">
    <source>
        <dbReference type="SAM" id="MobiDB-lite"/>
    </source>
</evidence>
<proteinExistence type="predicted"/>